<keyword evidence="2" id="KW-1185">Reference proteome</keyword>
<dbReference type="AlphaFoldDB" id="A0A6B3LQ46"/>
<proteinExistence type="predicted"/>
<accession>A0A6B3LQ46</accession>
<name>A0A6B3LQ46_9BACT</name>
<dbReference type="PROSITE" id="PS51257">
    <property type="entry name" value="PROKAR_LIPOPROTEIN"/>
    <property type="match status" value="1"/>
</dbReference>
<organism evidence="1 2">
    <name type="scientific">Pontibacter burrus</name>
    <dbReference type="NCBI Taxonomy" id="2704466"/>
    <lineage>
        <taxon>Bacteria</taxon>
        <taxon>Pseudomonadati</taxon>
        <taxon>Bacteroidota</taxon>
        <taxon>Cytophagia</taxon>
        <taxon>Cytophagales</taxon>
        <taxon>Hymenobacteraceae</taxon>
        <taxon>Pontibacter</taxon>
    </lineage>
</organism>
<comment type="caution">
    <text evidence="1">The sequence shown here is derived from an EMBL/GenBank/DDBJ whole genome shotgun (WGS) entry which is preliminary data.</text>
</comment>
<sequence length="280" mass="32517">MRQLIQTFVLVTLLTSCDLLISKESKAIETCKSAKVQLDATNIWGQLSLSLAGLTADATWLDFANMIAKEDSNTKYDWSSKKTEEEGIYIVSFADQSGWGHKWEVTLDQQIVRHINVNPYLSRKYGFSRLDNDGKFKITDITIDTLKLESKKSYYMRDKSKDIVYVMKGNVINNTDKTLTSAEIVGKLQVIFKDKALESSKDWESGFKRQVTKSKPWKPQEKLAFYIKTKDIEEIYLQYEPEYVFFNVNISAEDPVGFTYDKAIEEYDLKDKWRRLKIRN</sequence>
<evidence type="ECO:0000313" key="1">
    <source>
        <dbReference type="EMBL" id="NEM97195.1"/>
    </source>
</evidence>
<reference evidence="1 2" key="1">
    <citation type="submission" date="2020-02" db="EMBL/GenBank/DDBJ databases">
        <authorList>
            <person name="Kim M.K."/>
        </authorList>
    </citation>
    <scope>NUCLEOTIDE SEQUENCE [LARGE SCALE GENOMIC DNA]</scope>
    <source>
        <strain evidence="1 2">BT327</strain>
    </source>
</reference>
<gene>
    <name evidence="1" type="ORF">GXP69_05780</name>
</gene>
<evidence type="ECO:0000313" key="2">
    <source>
        <dbReference type="Proteomes" id="UP000474777"/>
    </source>
</evidence>
<protein>
    <submittedName>
        <fullName evidence="1">Uncharacterized protein</fullName>
    </submittedName>
</protein>
<dbReference type="EMBL" id="JAAGWD010000002">
    <property type="protein sequence ID" value="NEM97195.1"/>
    <property type="molecule type" value="Genomic_DNA"/>
</dbReference>
<dbReference type="Proteomes" id="UP000474777">
    <property type="component" value="Unassembled WGS sequence"/>
</dbReference>
<dbReference type="RefSeq" id="WP_163913361.1">
    <property type="nucleotide sequence ID" value="NZ_JAAGWD010000002.1"/>
</dbReference>